<dbReference type="EMBL" id="JACGCM010001879">
    <property type="protein sequence ID" value="KAF6147746.1"/>
    <property type="molecule type" value="Genomic_DNA"/>
</dbReference>
<dbReference type="InterPro" id="IPR052578">
    <property type="entry name" value="PI_Transfer_CRAL-TRIO"/>
</dbReference>
<gene>
    <name evidence="3" type="ORF">GIB67_006719</name>
</gene>
<dbReference type="AlphaFoldDB" id="A0A7J7LYL7"/>
<proteinExistence type="predicted"/>
<dbReference type="InterPro" id="IPR001251">
    <property type="entry name" value="CRAL-TRIO_dom"/>
</dbReference>
<dbReference type="GO" id="GO:0008526">
    <property type="term" value="F:phosphatidylinositol transfer activity"/>
    <property type="evidence" value="ECO:0007669"/>
    <property type="project" value="TreeGrafter"/>
</dbReference>
<dbReference type="CDD" id="cd00170">
    <property type="entry name" value="SEC14"/>
    <property type="match status" value="1"/>
</dbReference>
<dbReference type="Gene3D" id="3.40.525.10">
    <property type="entry name" value="CRAL-TRIO lipid binding domain"/>
    <property type="match status" value="1"/>
</dbReference>
<feature type="compositionally biased region" description="Basic and acidic residues" evidence="1">
    <location>
        <begin position="309"/>
        <end position="319"/>
    </location>
</feature>
<feature type="domain" description="CRAL-TRIO" evidence="2">
    <location>
        <begin position="82"/>
        <end position="239"/>
    </location>
</feature>
<dbReference type="OrthoDB" id="75724at2759"/>
<reference evidence="3 4" key="1">
    <citation type="journal article" date="2020" name="IScience">
        <title>Genome Sequencing of the Endangered Kingdonia uniflora (Circaeasteraceae, Ranunculales) Reveals Potential Mechanisms of Evolutionary Specialization.</title>
        <authorList>
            <person name="Sun Y."/>
            <person name="Deng T."/>
            <person name="Zhang A."/>
            <person name="Moore M.J."/>
            <person name="Landis J.B."/>
            <person name="Lin N."/>
            <person name="Zhang H."/>
            <person name="Zhang X."/>
            <person name="Huang J."/>
            <person name="Zhang X."/>
            <person name="Sun H."/>
            <person name="Wang H."/>
        </authorList>
    </citation>
    <scope>NUCLEOTIDE SEQUENCE [LARGE SCALE GENOMIC DNA]</scope>
    <source>
        <strain evidence="3">TB1705</strain>
        <tissue evidence="3">Leaf</tissue>
    </source>
</reference>
<protein>
    <recommendedName>
        <fullName evidence="2">CRAL-TRIO domain-containing protein</fullName>
    </recommendedName>
</protein>
<dbReference type="SUPFAM" id="SSF46938">
    <property type="entry name" value="CRAL/TRIO N-terminal domain"/>
    <property type="match status" value="1"/>
</dbReference>
<feature type="compositionally biased region" description="Basic and acidic residues" evidence="1">
    <location>
        <begin position="338"/>
        <end position="348"/>
    </location>
</feature>
<evidence type="ECO:0000256" key="1">
    <source>
        <dbReference type="SAM" id="MobiDB-lite"/>
    </source>
</evidence>
<dbReference type="SUPFAM" id="SSF52087">
    <property type="entry name" value="CRAL/TRIO domain"/>
    <property type="match status" value="1"/>
</dbReference>
<dbReference type="InterPro" id="IPR036865">
    <property type="entry name" value="CRAL-TRIO_dom_sf"/>
</dbReference>
<dbReference type="Pfam" id="PF00650">
    <property type="entry name" value="CRAL_TRIO"/>
    <property type="match status" value="1"/>
</dbReference>
<evidence type="ECO:0000313" key="3">
    <source>
        <dbReference type="EMBL" id="KAF6147746.1"/>
    </source>
</evidence>
<dbReference type="FunFam" id="3.40.525.10:FF:000008">
    <property type="entry name" value="Phosphatidylinositol transfer protein 3"/>
    <property type="match status" value="1"/>
</dbReference>
<organism evidence="3 4">
    <name type="scientific">Kingdonia uniflora</name>
    <dbReference type="NCBI Taxonomy" id="39325"/>
    <lineage>
        <taxon>Eukaryota</taxon>
        <taxon>Viridiplantae</taxon>
        <taxon>Streptophyta</taxon>
        <taxon>Embryophyta</taxon>
        <taxon>Tracheophyta</taxon>
        <taxon>Spermatophyta</taxon>
        <taxon>Magnoliopsida</taxon>
        <taxon>Ranunculales</taxon>
        <taxon>Circaeasteraceae</taxon>
        <taxon>Kingdonia</taxon>
    </lineage>
</organism>
<dbReference type="PANTHER" id="PTHR45824">
    <property type="entry name" value="GH16843P"/>
    <property type="match status" value="1"/>
</dbReference>
<evidence type="ECO:0000259" key="2">
    <source>
        <dbReference type="PROSITE" id="PS50191"/>
    </source>
</evidence>
<name>A0A7J7LYL7_9MAGN</name>
<accession>A0A7J7LYL7</accession>
<feature type="region of interest" description="Disordered" evidence="1">
    <location>
        <begin position="290"/>
        <end position="348"/>
    </location>
</feature>
<comment type="caution">
    <text evidence="3">The sequence shown here is derived from an EMBL/GenBank/DDBJ whole genome shotgun (WGS) entry which is preliminary data.</text>
</comment>
<dbReference type="InterPro" id="IPR036273">
    <property type="entry name" value="CRAL/TRIO_N_dom_sf"/>
</dbReference>
<dbReference type="PANTHER" id="PTHR45824:SF18">
    <property type="entry name" value="OS01G0264700 PROTEIN"/>
    <property type="match status" value="1"/>
</dbReference>
<keyword evidence="4" id="KW-1185">Reference proteome</keyword>
<dbReference type="Proteomes" id="UP000541444">
    <property type="component" value="Unassembled WGS sequence"/>
</dbReference>
<dbReference type="SMART" id="SM00516">
    <property type="entry name" value="SEC14"/>
    <property type="match status" value="1"/>
</dbReference>
<evidence type="ECO:0000313" key="4">
    <source>
        <dbReference type="Proteomes" id="UP000541444"/>
    </source>
</evidence>
<sequence length="348" mass="39853">MSSRRTRGSGVEKTLSLEEQKAKIAEVRKLLGPIADKLPALCLDASISRYLRARAWNAKKACKMVKDSLRWRLENKPENIRWEDIAQEATTGKIYRSNYFDKYGRTVLVMRPGFQNSSSLVDQIKYLVYCMENAILNLTPGQEQMVWLIDFQQWNMSSISVKATRETANVLQNHYPERLGLAILYNPPKIFESFYNIVKLFLEHKTYSKVKFVYSDDPESQQIMENLFDMDKLESSFGGRNLNGFDYSEFSERMKEDDVKMLDVIKSGRSILIETSMVSLLQQSMSLTSDASEGFNSSSEEDGFQSLKATEESSDEKTETQVVCEDGETLPIIITDDQTDKIEKSETT</sequence>
<dbReference type="PROSITE" id="PS50191">
    <property type="entry name" value="CRAL_TRIO"/>
    <property type="match status" value="1"/>
</dbReference>